<evidence type="ECO:0000313" key="2">
    <source>
        <dbReference type="Proteomes" id="UP000828390"/>
    </source>
</evidence>
<accession>A0A9D4DE70</accession>
<evidence type="ECO:0000313" key="1">
    <source>
        <dbReference type="EMBL" id="KAH3746870.1"/>
    </source>
</evidence>
<gene>
    <name evidence="1" type="ORF">DPMN_181287</name>
</gene>
<reference evidence="1" key="2">
    <citation type="submission" date="2020-11" db="EMBL/GenBank/DDBJ databases">
        <authorList>
            <person name="McCartney M.A."/>
            <person name="Auch B."/>
            <person name="Kono T."/>
            <person name="Mallez S."/>
            <person name="Becker A."/>
            <person name="Gohl D.M."/>
            <person name="Silverstein K.A.T."/>
            <person name="Koren S."/>
            <person name="Bechman K.B."/>
            <person name="Herman A."/>
            <person name="Abrahante J.E."/>
            <person name="Garbe J."/>
        </authorList>
    </citation>
    <scope>NUCLEOTIDE SEQUENCE</scope>
    <source>
        <strain evidence="1">Duluth1</strain>
        <tissue evidence="1">Whole animal</tissue>
    </source>
</reference>
<protein>
    <submittedName>
        <fullName evidence="1">Uncharacterized protein</fullName>
    </submittedName>
</protein>
<proteinExistence type="predicted"/>
<comment type="caution">
    <text evidence="1">The sequence shown here is derived from an EMBL/GenBank/DDBJ whole genome shotgun (WGS) entry which is preliminary data.</text>
</comment>
<dbReference type="EMBL" id="JAIWYP010000010">
    <property type="protein sequence ID" value="KAH3746870.1"/>
    <property type="molecule type" value="Genomic_DNA"/>
</dbReference>
<reference evidence="1" key="1">
    <citation type="journal article" date="2019" name="bioRxiv">
        <title>The Genome of the Zebra Mussel, Dreissena polymorpha: A Resource for Invasive Species Research.</title>
        <authorList>
            <person name="McCartney M.A."/>
            <person name="Auch B."/>
            <person name="Kono T."/>
            <person name="Mallez S."/>
            <person name="Zhang Y."/>
            <person name="Obille A."/>
            <person name="Becker A."/>
            <person name="Abrahante J.E."/>
            <person name="Garbe J."/>
            <person name="Badalamenti J.P."/>
            <person name="Herman A."/>
            <person name="Mangelson H."/>
            <person name="Liachko I."/>
            <person name="Sullivan S."/>
            <person name="Sone E.D."/>
            <person name="Koren S."/>
            <person name="Silverstein K.A.T."/>
            <person name="Beckman K.B."/>
            <person name="Gohl D.M."/>
        </authorList>
    </citation>
    <scope>NUCLEOTIDE SEQUENCE</scope>
    <source>
        <strain evidence="1">Duluth1</strain>
        <tissue evidence="1">Whole animal</tissue>
    </source>
</reference>
<sequence>MLEIYIDQSKTKHVTTDIIRNALHVNDVINFTFVYCKTKQLSLYESGDSVFQSLGTLGGFVRKVALPSVSLRDQSRDSAQSVGSMSANTVALVSRHVVQLAQLPVLVVDSNAMPIGNIGNIHQNAEIDILPVDVDEACVHLCDPKFRTDLNVRMYAKLRKSGDLRALRGSIVHLWGAMSQPGHGILVEHDATAGNGLRIIIRDRRREAPFAQEGDSGAMVCYHDRENDV</sequence>
<dbReference type="Proteomes" id="UP000828390">
    <property type="component" value="Unassembled WGS sequence"/>
</dbReference>
<keyword evidence="2" id="KW-1185">Reference proteome</keyword>
<organism evidence="1 2">
    <name type="scientific">Dreissena polymorpha</name>
    <name type="common">Zebra mussel</name>
    <name type="synonym">Mytilus polymorpha</name>
    <dbReference type="NCBI Taxonomy" id="45954"/>
    <lineage>
        <taxon>Eukaryota</taxon>
        <taxon>Metazoa</taxon>
        <taxon>Spiralia</taxon>
        <taxon>Lophotrochozoa</taxon>
        <taxon>Mollusca</taxon>
        <taxon>Bivalvia</taxon>
        <taxon>Autobranchia</taxon>
        <taxon>Heteroconchia</taxon>
        <taxon>Euheterodonta</taxon>
        <taxon>Imparidentia</taxon>
        <taxon>Neoheterodontei</taxon>
        <taxon>Myida</taxon>
        <taxon>Dreissenoidea</taxon>
        <taxon>Dreissenidae</taxon>
        <taxon>Dreissena</taxon>
    </lineage>
</organism>
<dbReference type="AlphaFoldDB" id="A0A9D4DE70"/>
<name>A0A9D4DE70_DREPO</name>